<evidence type="ECO:0000256" key="7">
    <source>
        <dbReference type="SAM" id="Phobius"/>
    </source>
</evidence>
<feature type="compositionally biased region" description="Polar residues" evidence="6">
    <location>
        <begin position="416"/>
        <end position="427"/>
    </location>
</feature>
<dbReference type="EMBL" id="MAVT02000564">
    <property type="protein sequence ID" value="POS74872.1"/>
    <property type="molecule type" value="Genomic_DNA"/>
</dbReference>
<dbReference type="InterPro" id="IPR052337">
    <property type="entry name" value="SAT4-like"/>
</dbReference>
<dbReference type="Pfam" id="PF20684">
    <property type="entry name" value="Fung_rhodopsin"/>
    <property type="match status" value="1"/>
</dbReference>
<dbReference type="PANTHER" id="PTHR33048">
    <property type="entry name" value="PTH11-LIKE INTEGRAL MEMBRANE PROTEIN (AFU_ORTHOLOGUE AFUA_5G11245)"/>
    <property type="match status" value="1"/>
</dbReference>
<keyword evidence="2 7" id="KW-0812">Transmembrane</keyword>
<gene>
    <name evidence="9" type="ORF">DHEL01_v206733</name>
</gene>
<dbReference type="STRING" id="158607.A0A2P5HX87"/>
<dbReference type="OrthoDB" id="5342292at2759"/>
<name>A0A2P5HX87_DIAHE</name>
<feature type="transmembrane region" description="Helical" evidence="7">
    <location>
        <begin position="108"/>
        <end position="130"/>
    </location>
</feature>
<evidence type="ECO:0000256" key="2">
    <source>
        <dbReference type="ARBA" id="ARBA00022692"/>
    </source>
</evidence>
<evidence type="ECO:0000256" key="4">
    <source>
        <dbReference type="ARBA" id="ARBA00023136"/>
    </source>
</evidence>
<proteinExistence type="inferred from homology"/>
<feature type="region of interest" description="Disordered" evidence="6">
    <location>
        <begin position="308"/>
        <end position="332"/>
    </location>
</feature>
<evidence type="ECO:0000256" key="1">
    <source>
        <dbReference type="ARBA" id="ARBA00004141"/>
    </source>
</evidence>
<evidence type="ECO:0000313" key="9">
    <source>
        <dbReference type="EMBL" id="POS74872.1"/>
    </source>
</evidence>
<comment type="similarity">
    <text evidence="5">Belongs to the SAT4 family.</text>
</comment>
<keyword evidence="3 7" id="KW-1133">Transmembrane helix</keyword>
<feature type="transmembrane region" description="Helical" evidence="7">
    <location>
        <begin position="186"/>
        <end position="206"/>
    </location>
</feature>
<feature type="region of interest" description="Disordered" evidence="6">
    <location>
        <begin position="416"/>
        <end position="438"/>
    </location>
</feature>
<sequence>MSLFGGLDLCLFPAGNPPDGVQSNFEDPPTYAPTVVAVTVVVLFFATLFTGCRLMANWKNLTWGDYLNALALVFSVGQSGIMLAQLKFVRHQWDIPACWLFGNYAKLIFAQQMMLTPGLILSKVAIFLLFLQIFEVDSRMRLAIRIGIVLTGINYLPNIPIEAYFQAPGVGESWEGVMASGKPIKASYWGLVQSSLGIILDVYMFILPLPTVSRLQISRTKRIQLLLVFSTAFMGVVANIVSLVYRVAQFRNMQDATWNLYALLLCTVVELNIAIIVCSVPGLARFCKVYAATWTPIQSLRSKLSRLGGSTAGGSNSPKRHGWPAPQLHTPKSLTDEEAGMTLSTSVSSYYNTVDRTHDRFEMRERWDGAPDMPMRNSSMSLADSEMSGADPDLVDPYLDIAGPDYSWLHTSSHNNAASGGVSQDHTGINGFRSVRGP</sequence>
<evidence type="ECO:0000256" key="6">
    <source>
        <dbReference type="SAM" id="MobiDB-lite"/>
    </source>
</evidence>
<dbReference type="PANTHER" id="PTHR33048:SF47">
    <property type="entry name" value="INTEGRAL MEMBRANE PROTEIN-RELATED"/>
    <property type="match status" value="1"/>
</dbReference>
<comment type="subcellular location">
    <subcellularLocation>
        <location evidence="1">Membrane</location>
        <topology evidence="1">Multi-pass membrane protein</topology>
    </subcellularLocation>
</comment>
<dbReference type="AlphaFoldDB" id="A0A2P5HX87"/>
<evidence type="ECO:0000313" key="10">
    <source>
        <dbReference type="Proteomes" id="UP000094444"/>
    </source>
</evidence>
<dbReference type="Proteomes" id="UP000094444">
    <property type="component" value="Unassembled WGS sequence"/>
</dbReference>
<accession>A0A2P5HX87</accession>
<feature type="transmembrane region" description="Helical" evidence="7">
    <location>
        <begin position="260"/>
        <end position="284"/>
    </location>
</feature>
<dbReference type="GO" id="GO:0016020">
    <property type="term" value="C:membrane"/>
    <property type="evidence" value="ECO:0007669"/>
    <property type="project" value="UniProtKB-SubCell"/>
</dbReference>
<organism evidence="9 10">
    <name type="scientific">Diaporthe helianthi</name>
    <dbReference type="NCBI Taxonomy" id="158607"/>
    <lineage>
        <taxon>Eukaryota</taxon>
        <taxon>Fungi</taxon>
        <taxon>Dikarya</taxon>
        <taxon>Ascomycota</taxon>
        <taxon>Pezizomycotina</taxon>
        <taxon>Sordariomycetes</taxon>
        <taxon>Sordariomycetidae</taxon>
        <taxon>Diaporthales</taxon>
        <taxon>Diaporthaceae</taxon>
        <taxon>Diaporthe</taxon>
    </lineage>
</organism>
<reference evidence="9" key="1">
    <citation type="submission" date="2017-09" db="EMBL/GenBank/DDBJ databases">
        <title>Polyketide synthases of a Diaporthe helianthi virulent isolate.</title>
        <authorList>
            <person name="Baroncelli R."/>
        </authorList>
    </citation>
    <scope>NUCLEOTIDE SEQUENCE [LARGE SCALE GENOMIC DNA]</scope>
    <source>
        <strain evidence="9">7/96</strain>
    </source>
</reference>
<keyword evidence="4 7" id="KW-0472">Membrane</keyword>
<feature type="domain" description="Rhodopsin" evidence="8">
    <location>
        <begin position="58"/>
        <end position="286"/>
    </location>
</feature>
<evidence type="ECO:0000259" key="8">
    <source>
        <dbReference type="Pfam" id="PF20684"/>
    </source>
</evidence>
<evidence type="ECO:0000256" key="3">
    <source>
        <dbReference type="ARBA" id="ARBA00022989"/>
    </source>
</evidence>
<feature type="transmembrane region" description="Helical" evidence="7">
    <location>
        <begin position="66"/>
        <end position="88"/>
    </location>
</feature>
<comment type="caution">
    <text evidence="9">The sequence shown here is derived from an EMBL/GenBank/DDBJ whole genome shotgun (WGS) entry which is preliminary data.</text>
</comment>
<dbReference type="InterPro" id="IPR049326">
    <property type="entry name" value="Rhodopsin_dom_fungi"/>
</dbReference>
<feature type="transmembrane region" description="Helical" evidence="7">
    <location>
        <begin position="31"/>
        <end position="54"/>
    </location>
</feature>
<evidence type="ECO:0000256" key="5">
    <source>
        <dbReference type="ARBA" id="ARBA00038359"/>
    </source>
</evidence>
<keyword evidence="10" id="KW-1185">Reference proteome</keyword>
<dbReference type="InParanoid" id="A0A2P5HX87"/>
<protein>
    <recommendedName>
        <fullName evidence="8">Rhodopsin domain-containing protein</fullName>
    </recommendedName>
</protein>
<feature type="transmembrane region" description="Helical" evidence="7">
    <location>
        <begin position="226"/>
        <end position="248"/>
    </location>
</feature>